<dbReference type="RefSeq" id="WP_182995364.1">
    <property type="nucleotide sequence ID" value="NZ_MBTA01000025.1"/>
</dbReference>
<dbReference type="AlphaFoldDB" id="A0A419S4X3"/>
<evidence type="ECO:0000313" key="2">
    <source>
        <dbReference type="Proteomes" id="UP000283433"/>
    </source>
</evidence>
<reference evidence="1 2" key="1">
    <citation type="submission" date="2016-07" db="EMBL/GenBank/DDBJ databases">
        <title>Genome of Pelobium manganitolerans.</title>
        <authorList>
            <person name="Wu S."/>
            <person name="Wang G."/>
        </authorList>
    </citation>
    <scope>NUCLEOTIDE SEQUENCE [LARGE SCALE GENOMIC DNA]</scope>
    <source>
        <strain evidence="1 2">YS-25</strain>
    </source>
</reference>
<accession>A0A419S4X3</accession>
<protein>
    <submittedName>
        <fullName evidence="1">Uncharacterized protein</fullName>
    </submittedName>
</protein>
<name>A0A419S4X3_9SPHI</name>
<sequence length="63" mass="6750">MGVLVAYQAFELQNGLLGLLAGLFVFQALANAACCGTSACNTTPRKQNIDKTVDVEFEEIKGR</sequence>
<organism evidence="1 2">
    <name type="scientific">Pelobium manganitolerans</name>
    <dbReference type="NCBI Taxonomy" id="1842495"/>
    <lineage>
        <taxon>Bacteria</taxon>
        <taxon>Pseudomonadati</taxon>
        <taxon>Bacteroidota</taxon>
        <taxon>Sphingobacteriia</taxon>
        <taxon>Sphingobacteriales</taxon>
        <taxon>Sphingobacteriaceae</taxon>
        <taxon>Pelobium</taxon>
    </lineage>
</organism>
<proteinExistence type="predicted"/>
<keyword evidence="2" id="KW-1185">Reference proteome</keyword>
<evidence type="ECO:0000313" key="1">
    <source>
        <dbReference type="EMBL" id="RKD15174.1"/>
    </source>
</evidence>
<dbReference type="EMBL" id="MBTA01000025">
    <property type="protein sequence ID" value="RKD15174.1"/>
    <property type="molecule type" value="Genomic_DNA"/>
</dbReference>
<dbReference type="Proteomes" id="UP000283433">
    <property type="component" value="Unassembled WGS sequence"/>
</dbReference>
<comment type="caution">
    <text evidence="1">The sequence shown here is derived from an EMBL/GenBank/DDBJ whole genome shotgun (WGS) entry which is preliminary data.</text>
</comment>
<gene>
    <name evidence="1" type="ORF">BCY91_06545</name>
</gene>